<dbReference type="EMBL" id="CP109083">
    <property type="protein sequence ID" value="WSB07519.1"/>
    <property type="molecule type" value="Genomic_DNA"/>
</dbReference>
<dbReference type="SUPFAM" id="SSF110857">
    <property type="entry name" value="Gamma-glutamyl cyclotransferase-like"/>
    <property type="match status" value="1"/>
</dbReference>
<keyword evidence="4" id="KW-1185">Reference proteome</keyword>
<accession>A0ABZ1EU56</accession>
<protein>
    <submittedName>
        <fullName evidence="3">Gamma-glutamylcyclotransferase</fullName>
    </submittedName>
</protein>
<evidence type="ECO:0000313" key="3">
    <source>
        <dbReference type="EMBL" id="WSB07519.1"/>
    </source>
</evidence>
<dbReference type="Gene3D" id="3.10.490.10">
    <property type="entry name" value="Gamma-glutamyl cyclotransferase-like"/>
    <property type="match status" value="1"/>
</dbReference>
<dbReference type="Pfam" id="PF06094">
    <property type="entry name" value="GGACT"/>
    <property type="match status" value="1"/>
</dbReference>
<evidence type="ECO:0000313" key="4">
    <source>
        <dbReference type="Proteomes" id="UP001356428"/>
    </source>
</evidence>
<dbReference type="InterPro" id="IPR013024">
    <property type="entry name" value="GGCT-like"/>
</dbReference>
<evidence type="ECO:0000259" key="2">
    <source>
        <dbReference type="Pfam" id="PF06094"/>
    </source>
</evidence>
<gene>
    <name evidence="3" type="ORF">OG849_09775</name>
</gene>
<feature type="compositionally biased region" description="Acidic residues" evidence="1">
    <location>
        <begin position="118"/>
        <end position="133"/>
    </location>
</feature>
<feature type="domain" description="Gamma-glutamylcyclotransferase AIG2-like" evidence="2">
    <location>
        <begin position="16"/>
        <end position="165"/>
    </location>
</feature>
<dbReference type="Proteomes" id="UP001356428">
    <property type="component" value="Chromosome"/>
</dbReference>
<evidence type="ECO:0000256" key="1">
    <source>
        <dbReference type="SAM" id="MobiDB-lite"/>
    </source>
</evidence>
<proteinExistence type="predicted"/>
<organism evidence="3 4">
    <name type="scientific">Streptomyces cyaneofuscatus</name>
    <dbReference type="NCBI Taxonomy" id="66883"/>
    <lineage>
        <taxon>Bacteria</taxon>
        <taxon>Bacillati</taxon>
        <taxon>Actinomycetota</taxon>
        <taxon>Actinomycetes</taxon>
        <taxon>Kitasatosporales</taxon>
        <taxon>Streptomycetaceae</taxon>
        <taxon>Streptomyces</taxon>
    </lineage>
</organism>
<feature type="region of interest" description="Disordered" evidence="1">
    <location>
        <begin position="112"/>
        <end position="137"/>
    </location>
</feature>
<sequence>MSTLDPGPPPTDELPFFVYGTLLPGEPNHDLFLRGRTSGERAAVLPRALLYDGPGYPYAIDGHGRVHGTLLTAAPGVYGELLGLLDHLEEYLGPGHPRNLYERVVREVELPGEGGAAEGEEGEPGEAEGEPGEEPPATRAWVYLAAAAVTRSLRTSGSVIAEGRWVTGRPPDGPRTP</sequence>
<dbReference type="InterPro" id="IPR036568">
    <property type="entry name" value="GGCT-like_sf"/>
</dbReference>
<reference evidence="3 4" key="1">
    <citation type="submission" date="2022-10" db="EMBL/GenBank/DDBJ databases">
        <title>The complete genomes of actinobacterial strains from the NBC collection.</title>
        <authorList>
            <person name="Joergensen T.S."/>
            <person name="Alvarez Arevalo M."/>
            <person name="Sterndorff E.B."/>
            <person name="Faurdal D."/>
            <person name="Vuksanovic O."/>
            <person name="Mourched A.-S."/>
            <person name="Charusanti P."/>
            <person name="Shaw S."/>
            <person name="Blin K."/>
            <person name="Weber T."/>
        </authorList>
    </citation>
    <scope>NUCLEOTIDE SEQUENCE [LARGE SCALE GENOMIC DNA]</scope>
    <source>
        <strain evidence="3 4">NBC 01792</strain>
    </source>
</reference>
<name>A0ABZ1EU56_9ACTN</name>
<dbReference type="RefSeq" id="WP_326706001.1">
    <property type="nucleotide sequence ID" value="NZ_CP108861.1"/>
</dbReference>
<dbReference type="CDD" id="cd06661">
    <property type="entry name" value="GGCT_like"/>
    <property type="match status" value="1"/>
</dbReference>
<dbReference type="InterPro" id="IPR009288">
    <property type="entry name" value="AIG2-like_dom"/>
</dbReference>